<protein>
    <submittedName>
        <fullName evidence="9">FMRFamide-related neuropeptides</fullName>
    </submittedName>
</protein>
<feature type="signal peptide" evidence="7">
    <location>
        <begin position="1"/>
        <end position="18"/>
    </location>
</feature>
<accession>A0A7I4Z226</accession>
<evidence type="ECO:0000256" key="1">
    <source>
        <dbReference type="ARBA" id="ARBA00004613"/>
    </source>
</evidence>
<keyword evidence="6" id="KW-0527">Neuropeptide</keyword>
<keyword evidence="4" id="KW-0165">Cleavage on pair of basic residues</keyword>
<dbReference type="OrthoDB" id="5773473at2759"/>
<dbReference type="GO" id="GO:0005576">
    <property type="term" value="C:extracellular region"/>
    <property type="evidence" value="ECO:0007669"/>
    <property type="project" value="UniProtKB-SubCell"/>
</dbReference>
<evidence type="ECO:0000256" key="2">
    <source>
        <dbReference type="ARBA" id="ARBA00006356"/>
    </source>
</evidence>
<organism evidence="8 9">
    <name type="scientific">Haemonchus contortus</name>
    <name type="common">Barber pole worm</name>
    <dbReference type="NCBI Taxonomy" id="6289"/>
    <lineage>
        <taxon>Eukaryota</taxon>
        <taxon>Metazoa</taxon>
        <taxon>Ecdysozoa</taxon>
        <taxon>Nematoda</taxon>
        <taxon>Chromadorea</taxon>
        <taxon>Rhabditida</taxon>
        <taxon>Rhabditina</taxon>
        <taxon>Rhabditomorpha</taxon>
        <taxon>Strongyloidea</taxon>
        <taxon>Trichostrongylidae</taxon>
        <taxon>Haemonchus</taxon>
    </lineage>
</organism>
<evidence type="ECO:0000313" key="9">
    <source>
        <dbReference type="WBParaSite" id="HCON_00164730-00001"/>
    </source>
</evidence>
<keyword evidence="5" id="KW-0027">Amidation</keyword>
<evidence type="ECO:0000313" key="8">
    <source>
        <dbReference type="Proteomes" id="UP000025227"/>
    </source>
</evidence>
<dbReference type="PANTHER" id="PTHR20986">
    <property type="entry name" value="FMRFAMIDE-RELATED PEPTIDES"/>
    <property type="match status" value="1"/>
</dbReference>
<dbReference type="PANTHER" id="PTHR20986:SF17">
    <property type="entry name" value="FMRFAMIDE-LIKE NEUROPEPTIDE 18"/>
    <property type="match status" value="1"/>
</dbReference>
<evidence type="ECO:0000256" key="3">
    <source>
        <dbReference type="ARBA" id="ARBA00022525"/>
    </source>
</evidence>
<keyword evidence="7" id="KW-0732">Signal</keyword>
<evidence type="ECO:0000256" key="5">
    <source>
        <dbReference type="ARBA" id="ARBA00022815"/>
    </source>
</evidence>
<evidence type="ECO:0000256" key="6">
    <source>
        <dbReference type="ARBA" id="ARBA00023320"/>
    </source>
</evidence>
<feature type="chain" id="PRO_5029702055" evidence="7">
    <location>
        <begin position="19"/>
        <end position="170"/>
    </location>
</feature>
<keyword evidence="3" id="KW-0964">Secreted</keyword>
<comment type="subcellular location">
    <subcellularLocation>
        <location evidence="1">Secreted</location>
    </subcellularLocation>
</comment>
<dbReference type="WBParaSite" id="HCON_00164730-00001">
    <property type="protein sequence ID" value="HCON_00164730-00001"/>
    <property type="gene ID" value="HCON_00164730"/>
</dbReference>
<dbReference type="PROSITE" id="PS51257">
    <property type="entry name" value="PROKAR_LIPOPROTEIN"/>
    <property type="match status" value="1"/>
</dbReference>
<name>A0A7I4Z226_HAECO</name>
<sequence length="170" mass="18934">MWRVSTASLILLAAIACAADVEEQVYDIPDEEYSEALTLLGIGPEAQHIYAKRDLDGGMPGVLRFGKRENGVEKKEVPGVLRFGKRTNKKSMPGVLRFGKRSVPGVLRFGKREMPGVLRFGKRAMPGVLRFGKRTEIPGMMRFGKRSTYDTIPLELLDKKNVPGVLRFGK</sequence>
<dbReference type="AlphaFoldDB" id="A0A7I4Z226"/>
<dbReference type="OMA" id="REMPGML"/>
<dbReference type="Proteomes" id="UP000025227">
    <property type="component" value="Unplaced"/>
</dbReference>
<dbReference type="GO" id="GO:0007218">
    <property type="term" value="P:neuropeptide signaling pathway"/>
    <property type="evidence" value="ECO:0007669"/>
    <property type="project" value="UniProtKB-KW"/>
</dbReference>
<proteinExistence type="inferred from homology"/>
<keyword evidence="8" id="KW-1185">Reference proteome</keyword>
<evidence type="ECO:0000256" key="4">
    <source>
        <dbReference type="ARBA" id="ARBA00022685"/>
    </source>
</evidence>
<comment type="similarity">
    <text evidence="2">Belongs to the FARP (FMRFamide related peptide) family.</text>
</comment>
<reference evidence="9" key="1">
    <citation type="submission" date="2020-12" db="UniProtKB">
        <authorList>
            <consortium name="WormBaseParasite"/>
        </authorList>
    </citation>
    <scope>IDENTIFICATION</scope>
    <source>
        <strain evidence="9">MHco3</strain>
    </source>
</reference>
<dbReference type="InterPro" id="IPR051041">
    <property type="entry name" value="FMRFamide-related_np"/>
</dbReference>
<evidence type="ECO:0000256" key="7">
    <source>
        <dbReference type="SAM" id="SignalP"/>
    </source>
</evidence>